<comment type="similarity">
    <text evidence="1">Belongs to the RelE toxin family.</text>
</comment>
<dbReference type="Gene3D" id="3.30.2310.20">
    <property type="entry name" value="RelE-like"/>
    <property type="match status" value="1"/>
</dbReference>
<dbReference type="GeneID" id="78126153"/>
<dbReference type="EMBL" id="QDAG01000001">
    <property type="protein sequence ID" value="KAE8130078.1"/>
    <property type="molecule type" value="Genomic_DNA"/>
</dbReference>
<name>A0A5N6SBR7_9BIFI</name>
<evidence type="ECO:0000313" key="4">
    <source>
        <dbReference type="Proteomes" id="UP000325415"/>
    </source>
</evidence>
<dbReference type="InterPro" id="IPR035093">
    <property type="entry name" value="RelE/ParE_toxin_dom_sf"/>
</dbReference>
<organism evidence="3 4">
    <name type="scientific">Bifidobacterium tibiigranuli</name>
    <dbReference type="NCBI Taxonomy" id="2172043"/>
    <lineage>
        <taxon>Bacteria</taxon>
        <taxon>Bacillati</taxon>
        <taxon>Actinomycetota</taxon>
        <taxon>Actinomycetes</taxon>
        <taxon>Bifidobacteriales</taxon>
        <taxon>Bifidobacteriaceae</taxon>
        <taxon>Bifidobacterium</taxon>
    </lineage>
</organism>
<evidence type="ECO:0000256" key="2">
    <source>
        <dbReference type="ARBA" id="ARBA00022649"/>
    </source>
</evidence>
<dbReference type="NCBIfam" id="TIGR02385">
    <property type="entry name" value="RelE_StbE"/>
    <property type="match status" value="1"/>
</dbReference>
<sequence length="87" mass="9846">MSYHIEFTTAAARQIRKLPHSVSNRILDAIAALGEDPRPPGCKKLAGEQTAWRIRIGDYRVIYDVVDATLTVCVVRVGHRREIYRAL</sequence>
<dbReference type="Proteomes" id="UP000325415">
    <property type="component" value="Unassembled WGS sequence"/>
</dbReference>
<dbReference type="AlphaFoldDB" id="A0A5N6SBR7"/>
<dbReference type="PANTHER" id="PTHR35601:SF1">
    <property type="entry name" value="TOXIN RELE"/>
    <property type="match status" value="1"/>
</dbReference>
<reference evidence="3 4" key="1">
    <citation type="submission" date="2018-04" db="EMBL/GenBank/DDBJ databases">
        <authorList>
            <person name="Eckel V.P."/>
            <person name="Vogel R.F."/>
        </authorList>
    </citation>
    <scope>NUCLEOTIDE SEQUENCE [LARGE SCALE GENOMIC DNA]</scope>
    <source>
        <strain evidence="4">TMW 2.1764</strain>
    </source>
</reference>
<gene>
    <name evidence="3" type="ORF">DDE84_00345</name>
</gene>
<dbReference type="OrthoDB" id="5326046at2"/>
<evidence type="ECO:0000256" key="1">
    <source>
        <dbReference type="ARBA" id="ARBA00006226"/>
    </source>
</evidence>
<evidence type="ECO:0000313" key="3">
    <source>
        <dbReference type="EMBL" id="KAE8130078.1"/>
    </source>
</evidence>
<proteinExistence type="inferred from homology"/>
<dbReference type="Pfam" id="PF05016">
    <property type="entry name" value="ParE_toxin"/>
    <property type="match status" value="1"/>
</dbReference>
<comment type="caution">
    <text evidence="3">The sequence shown here is derived from an EMBL/GenBank/DDBJ whole genome shotgun (WGS) entry which is preliminary data.</text>
</comment>
<keyword evidence="2" id="KW-1277">Toxin-antitoxin system</keyword>
<dbReference type="RefSeq" id="WP_152579773.1">
    <property type="nucleotide sequence ID" value="NZ_JAKVIV010000015.1"/>
</dbReference>
<dbReference type="SUPFAM" id="SSF143011">
    <property type="entry name" value="RelE-like"/>
    <property type="match status" value="1"/>
</dbReference>
<dbReference type="PANTHER" id="PTHR35601">
    <property type="entry name" value="TOXIN RELE"/>
    <property type="match status" value="1"/>
</dbReference>
<protein>
    <submittedName>
        <fullName evidence="3">Type II toxin-antitoxin system RelE/ParE family toxin</fullName>
    </submittedName>
</protein>
<dbReference type="InterPro" id="IPR007712">
    <property type="entry name" value="RelE/ParE_toxin"/>
</dbReference>
<keyword evidence="4" id="KW-1185">Reference proteome</keyword>
<accession>A0A5N6SBR7</accession>